<dbReference type="EMBL" id="CABEEZ010000026">
    <property type="protein sequence ID" value="VTR21824.1"/>
    <property type="molecule type" value="Genomic_DNA"/>
</dbReference>
<evidence type="ECO:0000313" key="1">
    <source>
        <dbReference type="EMBL" id="VTR21824.1"/>
    </source>
</evidence>
<dbReference type="AlphaFoldDB" id="A0A4U9TZ75"/>
<proteinExistence type="predicted"/>
<sequence length="62" mass="6703">MRNAGATPVSMPWGDEIYQAMRAGKLDGLMVNVDGGYQLNVHKVAPTSCTPKSFGWGTSICW</sequence>
<organism evidence="1">
    <name type="scientific">Serratia fonticola</name>
    <dbReference type="NCBI Taxonomy" id="47917"/>
    <lineage>
        <taxon>Bacteria</taxon>
        <taxon>Pseudomonadati</taxon>
        <taxon>Pseudomonadota</taxon>
        <taxon>Gammaproteobacteria</taxon>
        <taxon>Enterobacterales</taxon>
        <taxon>Yersiniaceae</taxon>
        <taxon>Serratia</taxon>
    </lineage>
</organism>
<protein>
    <submittedName>
        <fullName evidence="1">Uncharacterized protein</fullName>
    </submittedName>
</protein>
<reference evidence="1" key="1">
    <citation type="submission" date="2019-05" db="EMBL/GenBank/DDBJ databases">
        <authorList>
            <consortium name="Pathogen Informatics"/>
        </authorList>
    </citation>
    <scope>NUCLEOTIDE SEQUENCE [LARGE SCALE GENOMIC DNA]</scope>
    <source>
        <strain evidence="1">NCTC12965</strain>
    </source>
</reference>
<accession>A0A4U9TZ75</accession>
<dbReference type="Gene3D" id="3.40.190.170">
    <property type="entry name" value="Bacterial extracellular solute-binding protein, family 7"/>
    <property type="match status" value="1"/>
</dbReference>
<dbReference type="InterPro" id="IPR038404">
    <property type="entry name" value="TRAP_DctP_sf"/>
</dbReference>
<name>A0A4U9TZ75_SERFO</name>
<gene>
    <name evidence="1" type="ORF">NCTC12965_01376</name>
</gene>